<feature type="signal peptide" evidence="1">
    <location>
        <begin position="1"/>
        <end position="20"/>
    </location>
</feature>
<dbReference type="EMBL" id="JAGISH010000007">
    <property type="protein sequence ID" value="MBP0483591.1"/>
    <property type="molecule type" value="Genomic_DNA"/>
</dbReference>
<keyword evidence="3" id="KW-1185">Reference proteome</keyword>
<evidence type="ECO:0000313" key="2">
    <source>
        <dbReference type="EMBL" id="MBP0483591.1"/>
    </source>
</evidence>
<reference evidence="2" key="1">
    <citation type="submission" date="2021-03" db="EMBL/GenBank/DDBJ databases">
        <title>Sagittula salina sp. nov. strain M10.9X isolated from the marine waste.</title>
        <authorList>
            <person name="Satari L."/>
            <person name="Molina-Menor E."/>
            <person name="Vidal-Verdu A."/>
            <person name="Pascual J."/>
            <person name="Pereto J."/>
            <person name="Porcar M."/>
        </authorList>
    </citation>
    <scope>NUCLEOTIDE SEQUENCE</scope>
    <source>
        <strain evidence="2">M10.9X</strain>
    </source>
</reference>
<comment type="caution">
    <text evidence="2">The sequence shown here is derived from an EMBL/GenBank/DDBJ whole genome shotgun (WGS) entry which is preliminary data.</text>
</comment>
<organism evidence="2 3">
    <name type="scientific">Sagittula salina</name>
    <dbReference type="NCBI Taxonomy" id="2820268"/>
    <lineage>
        <taxon>Bacteria</taxon>
        <taxon>Pseudomonadati</taxon>
        <taxon>Pseudomonadota</taxon>
        <taxon>Alphaproteobacteria</taxon>
        <taxon>Rhodobacterales</taxon>
        <taxon>Roseobacteraceae</taxon>
        <taxon>Sagittula</taxon>
    </lineage>
</organism>
<sequence length="103" mass="10914">MKLLLAAAAAVAFSGSAALAWGDMYMGDPTNNPNSNFLMHAYNAPNFCPAGLSPVLINGVVCCGQPNAGAYINRPGKVYRQPVYHKPAPRAYAPEGEKGVVYR</sequence>
<dbReference type="AlphaFoldDB" id="A0A940S1Z4"/>
<feature type="chain" id="PRO_5036699940" evidence="1">
    <location>
        <begin position="21"/>
        <end position="103"/>
    </location>
</feature>
<evidence type="ECO:0000256" key="1">
    <source>
        <dbReference type="SAM" id="SignalP"/>
    </source>
</evidence>
<dbReference type="Proteomes" id="UP000675940">
    <property type="component" value="Unassembled WGS sequence"/>
</dbReference>
<evidence type="ECO:0000313" key="3">
    <source>
        <dbReference type="Proteomes" id="UP000675940"/>
    </source>
</evidence>
<protein>
    <submittedName>
        <fullName evidence="2">Uncharacterized protein</fullName>
    </submittedName>
</protein>
<accession>A0A940S1Z4</accession>
<keyword evidence="1" id="KW-0732">Signal</keyword>
<dbReference type="RefSeq" id="WP_209361521.1">
    <property type="nucleotide sequence ID" value="NZ_JAGISH010000007.1"/>
</dbReference>
<name>A0A940S1Z4_9RHOB</name>
<gene>
    <name evidence="2" type="ORF">J5474_13970</name>
</gene>
<proteinExistence type="predicted"/>